<evidence type="ECO:0000313" key="2">
    <source>
        <dbReference type="EMBL" id="TDQ00915.1"/>
    </source>
</evidence>
<dbReference type="SUPFAM" id="SSF48264">
    <property type="entry name" value="Cytochrome P450"/>
    <property type="match status" value="1"/>
</dbReference>
<dbReference type="InterPro" id="IPR036396">
    <property type="entry name" value="Cyt_P450_sf"/>
</dbReference>
<dbReference type="GO" id="GO:0016705">
    <property type="term" value="F:oxidoreductase activity, acting on paired donors, with incorporation or reduction of molecular oxygen"/>
    <property type="evidence" value="ECO:0007669"/>
    <property type="project" value="InterPro"/>
</dbReference>
<dbReference type="RefSeq" id="WP_243754014.1">
    <property type="nucleotide sequence ID" value="NZ_SNXZ01000002.1"/>
</dbReference>
<gene>
    <name evidence="2" type="ORF">EV186_102781</name>
</gene>
<dbReference type="EMBL" id="SNXZ01000002">
    <property type="protein sequence ID" value="TDQ00915.1"/>
    <property type="molecule type" value="Genomic_DNA"/>
</dbReference>
<dbReference type="InterPro" id="IPR050121">
    <property type="entry name" value="Cytochrome_P450_monoxygenase"/>
</dbReference>
<dbReference type="Pfam" id="PF00067">
    <property type="entry name" value="p450"/>
    <property type="match status" value="1"/>
</dbReference>
<dbReference type="InterPro" id="IPR001128">
    <property type="entry name" value="Cyt_P450"/>
</dbReference>
<protein>
    <submittedName>
        <fullName evidence="2">Cytochrome P450</fullName>
    </submittedName>
</protein>
<organism evidence="2 3">
    <name type="scientific">Labedaea rhizosphaerae</name>
    <dbReference type="NCBI Taxonomy" id="598644"/>
    <lineage>
        <taxon>Bacteria</taxon>
        <taxon>Bacillati</taxon>
        <taxon>Actinomycetota</taxon>
        <taxon>Actinomycetes</taxon>
        <taxon>Pseudonocardiales</taxon>
        <taxon>Pseudonocardiaceae</taxon>
        <taxon>Labedaea</taxon>
    </lineage>
</organism>
<keyword evidence="3" id="KW-1185">Reference proteome</keyword>
<sequence length="457" mass="50686">MTRAQPTSTPNLSAYAQTALEAPPIPAGVLDTVRAIGTVVGPALLTGVIKRRPRMMWLAEKLRLDRAAIATMRHLRRRYDGRPVLLRTPIRHVEVPTAGADVGRVLAGTPDPFTAATLEKRAALRHFQPHGVLISKGAEREERRAFNEAALEPEQPMHDLAPGFVTVLNEEGRRMLAEADATGEFGWDCYARHFWAAIRRIVLGDHARDDHELTDLLGSLRMDANWAYLHRRRRAARAEFLRRVEGYVDEAWPGSLAAMVAETPASPGVDRAGQIPHWLFAFDAVSIATFRALALLATHPDQEVPVRSELEGLDLTRPQQLPYLRSCVLESVRLWPTTPVVLRENTRDADGSPRGTTQFIYSPFFHRDRETSYADSFRPGIWLDGTASDNPALVPFSAGPAQCPGRGIVLLAASTMLAVLVEEHEFRLVDKDLVSAERPLPASLDNFSLRFRACAMA</sequence>
<dbReference type="GO" id="GO:0020037">
    <property type="term" value="F:heme binding"/>
    <property type="evidence" value="ECO:0007669"/>
    <property type="project" value="InterPro"/>
</dbReference>
<dbReference type="PANTHER" id="PTHR24305:SF166">
    <property type="entry name" value="CYTOCHROME P450 12A4, MITOCHONDRIAL-RELATED"/>
    <property type="match status" value="1"/>
</dbReference>
<comment type="similarity">
    <text evidence="1">Belongs to the cytochrome P450 family.</text>
</comment>
<proteinExistence type="inferred from homology"/>
<dbReference type="PANTHER" id="PTHR24305">
    <property type="entry name" value="CYTOCHROME P450"/>
    <property type="match status" value="1"/>
</dbReference>
<dbReference type="AlphaFoldDB" id="A0A4R6SGP1"/>
<comment type="caution">
    <text evidence="2">The sequence shown here is derived from an EMBL/GenBank/DDBJ whole genome shotgun (WGS) entry which is preliminary data.</text>
</comment>
<evidence type="ECO:0000256" key="1">
    <source>
        <dbReference type="ARBA" id="ARBA00010617"/>
    </source>
</evidence>
<reference evidence="2 3" key="1">
    <citation type="submission" date="2019-03" db="EMBL/GenBank/DDBJ databases">
        <title>Genomic Encyclopedia of Type Strains, Phase IV (KMG-IV): sequencing the most valuable type-strain genomes for metagenomic binning, comparative biology and taxonomic classification.</title>
        <authorList>
            <person name="Goeker M."/>
        </authorList>
    </citation>
    <scope>NUCLEOTIDE SEQUENCE [LARGE SCALE GENOMIC DNA]</scope>
    <source>
        <strain evidence="2 3">DSM 45361</strain>
    </source>
</reference>
<name>A0A4R6SGP1_LABRH</name>
<dbReference type="Proteomes" id="UP000295444">
    <property type="component" value="Unassembled WGS sequence"/>
</dbReference>
<evidence type="ECO:0000313" key="3">
    <source>
        <dbReference type="Proteomes" id="UP000295444"/>
    </source>
</evidence>
<dbReference type="Gene3D" id="1.10.630.10">
    <property type="entry name" value="Cytochrome P450"/>
    <property type="match status" value="1"/>
</dbReference>
<accession>A0A4R6SGP1</accession>
<dbReference type="GO" id="GO:0004497">
    <property type="term" value="F:monooxygenase activity"/>
    <property type="evidence" value="ECO:0007669"/>
    <property type="project" value="InterPro"/>
</dbReference>
<dbReference type="GO" id="GO:0005506">
    <property type="term" value="F:iron ion binding"/>
    <property type="evidence" value="ECO:0007669"/>
    <property type="project" value="InterPro"/>
</dbReference>